<dbReference type="GO" id="GO:0016887">
    <property type="term" value="F:ATP hydrolysis activity"/>
    <property type="evidence" value="ECO:0007669"/>
    <property type="project" value="InterPro"/>
</dbReference>
<dbReference type="InterPro" id="IPR003593">
    <property type="entry name" value="AAA+_ATPase"/>
</dbReference>
<dbReference type="PANTHER" id="PTHR43776">
    <property type="entry name" value="TRANSPORT ATP-BINDING PROTEIN"/>
    <property type="match status" value="1"/>
</dbReference>
<feature type="domain" description="ABC transporter" evidence="6">
    <location>
        <begin position="7"/>
        <end position="258"/>
    </location>
</feature>
<dbReference type="GO" id="GO:0015833">
    <property type="term" value="P:peptide transport"/>
    <property type="evidence" value="ECO:0007669"/>
    <property type="project" value="InterPro"/>
</dbReference>
<sequence>MIGKDLVRARGLVKRFKAGRRLLGSGGGQVHAVSGVDLIIRAGEFFGLVGESGSGKSTTGRMLIRLLEPDEGSVEFDGTDILALPERELRKYRRHFQIIFQDPYAALNPRMTVRTLVEEPLKIHGIGSGRADRLERAEKLLAQVGLDRTALDRYPHAFSGGQRQRIGIARAIACSPRFLVADEPVSALDTPVQAQIINLMLDLRDQLGLAYLFIAHDLNLVRRVCDRVAVMYLGKIVEEGGGADLYRDPRHPYTRALLASTPSQEPGAVRAPAVTGEPPSPVSPPPGCRFHPRCPVAVEECSRTEPELIDIGGGRKVACHLE</sequence>
<evidence type="ECO:0000256" key="4">
    <source>
        <dbReference type="ARBA" id="ARBA00022840"/>
    </source>
</evidence>
<dbReference type="AlphaFoldDB" id="A0A8J6Y191"/>
<evidence type="ECO:0000256" key="1">
    <source>
        <dbReference type="ARBA" id="ARBA00005417"/>
    </source>
</evidence>
<dbReference type="PROSITE" id="PS50893">
    <property type="entry name" value="ABC_TRANSPORTER_2"/>
    <property type="match status" value="1"/>
</dbReference>
<keyword evidence="4 7" id="KW-0067">ATP-binding</keyword>
<protein>
    <submittedName>
        <fullName evidence="7">ABC transporter ATP-binding protein</fullName>
    </submittedName>
</protein>
<dbReference type="FunFam" id="3.40.50.300:FF:000016">
    <property type="entry name" value="Oligopeptide ABC transporter ATP-binding component"/>
    <property type="match status" value="1"/>
</dbReference>
<dbReference type="EMBL" id="JACXWD010000058">
    <property type="protein sequence ID" value="MBD3869085.1"/>
    <property type="molecule type" value="Genomic_DNA"/>
</dbReference>
<reference evidence="7 8" key="1">
    <citation type="submission" date="2020-08" db="EMBL/GenBank/DDBJ databases">
        <title>Acidobacteriota in marine sediments use diverse sulfur dissimilation pathways.</title>
        <authorList>
            <person name="Wasmund K."/>
        </authorList>
    </citation>
    <scope>NUCLEOTIDE SEQUENCE [LARGE SCALE GENOMIC DNA]</scope>
    <source>
        <strain evidence="7">MAG AM4</strain>
    </source>
</reference>
<dbReference type="InterPro" id="IPR013563">
    <property type="entry name" value="Oligopep_ABC_C"/>
</dbReference>
<dbReference type="Proteomes" id="UP000648239">
    <property type="component" value="Unassembled WGS sequence"/>
</dbReference>
<evidence type="ECO:0000256" key="2">
    <source>
        <dbReference type="ARBA" id="ARBA00022448"/>
    </source>
</evidence>
<evidence type="ECO:0000256" key="5">
    <source>
        <dbReference type="SAM" id="MobiDB-lite"/>
    </source>
</evidence>
<gene>
    <name evidence="7" type="ORF">IFK94_13265</name>
</gene>
<comment type="caution">
    <text evidence="7">The sequence shown here is derived from an EMBL/GenBank/DDBJ whole genome shotgun (WGS) entry which is preliminary data.</text>
</comment>
<dbReference type="SUPFAM" id="SSF52540">
    <property type="entry name" value="P-loop containing nucleoside triphosphate hydrolases"/>
    <property type="match status" value="1"/>
</dbReference>
<dbReference type="PANTHER" id="PTHR43776:SF7">
    <property type="entry name" value="D,D-DIPEPTIDE TRANSPORT ATP-BINDING PROTEIN DDPF-RELATED"/>
    <property type="match status" value="1"/>
</dbReference>
<evidence type="ECO:0000259" key="6">
    <source>
        <dbReference type="PROSITE" id="PS50893"/>
    </source>
</evidence>
<feature type="region of interest" description="Disordered" evidence="5">
    <location>
        <begin position="260"/>
        <end position="286"/>
    </location>
</feature>
<dbReference type="Pfam" id="PF08352">
    <property type="entry name" value="oligo_HPY"/>
    <property type="match status" value="1"/>
</dbReference>
<organism evidence="7 8">
    <name type="scientific">Candidatus Polarisedimenticola svalbardensis</name>
    <dbReference type="NCBI Taxonomy" id="2886004"/>
    <lineage>
        <taxon>Bacteria</taxon>
        <taxon>Pseudomonadati</taxon>
        <taxon>Acidobacteriota</taxon>
        <taxon>Candidatus Polarisedimenticolia</taxon>
        <taxon>Candidatus Polarisedimenticolales</taxon>
        <taxon>Candidatus Polarisedimenticolaceae</taxon>
        <taxon>Candidatus Polarisedimenticola</taxon>
    </lineage>
</organism>
<proteinExistence type="inferred from homology"/>
<dbReference type="NCBIfam" id="TIGR01727">
    <property type="entry name" value="oligo_HPY"/>
    <property type="match status" value="1"/>
</dbReference>
<name>A0A8J6Y191_9BACT</name>
<keyword evidence="3" id="KW-0547">Nucleotide-binding</keyword>
<dbReference type="GO" id="GO:0055085">
    <property type="term" value="P:transmembrane transport"/>
    <property type="evidence" value="ECO:0007669"/>
    <property type="project" value="UniProtKB-ARBA"/>
</dbReference>
<dbReference type="Pfam" id="PF00005">
    <property type="entry name" value="ABC_tran"/>
    <property type="match status" value="1"/>
</dbReference>
<dbReference type="GO" id="GO:0005524">
    <property type="term" value="F:ATP binding"/>
    <property type="evidence" value="ECO:0007669"/>
    <property type="project" value="UniProtKB-KW"/>
</dbReference>
<dbReference type="InterPro" id="IPR050319">
    <property type="entry name" value="ABC_transp_ATP-bind"/>
</dbReference>
<dbReference type="PROSITE" id="PS00211">
    <property type="entry name" value="ABC_TRANSPORTER_1"/>
    <property type="match status" value="1"/>
</dbReference>
<dbReference type="InterPro" id="IPR027417">
    <property type="entry name" value="P-loop_NTPase"/>
</dbReference>
<dbReference type="SMART" id="SM00382">
    <property type="entry name" value="AAA"/>
    <property type="match status" value="1"/>
</dbReference>
<dbReference type="InterPro" id="IPR003439">
    <property type="entry name" value="ABC_transporter-like_ATP-bd"/>
</dbReference>
<dbReference type="InterPro" id="IPR017871">
    <property type="entry name" value="ABC_transporter-like_CS"/>
</dbReference>
<keyword evidence="2" id="KW-0813">Transport</keyword>
<comment type="similarity">
    <text evidence="1">Belongs to the ABC transporter superfamily.</text>
</comment>
<accession>A0A8J6Y191</accession>
<evidence type="ECO:0000256" key="3">
    <source>
        <dbReference type="ARBA" id="ARBA00022741"/>
    </source>
</evidence>
<evidence type="ECO:0000313" key="7">
    <source>
        <dbReference type="EMBL" id="MBD3869085.1"/>
    </source>
</evidence>
<dbReference type="Gene3D" id="3.40.50.300">
    <property type="entry name" value="P-loop containing nucleotide triphosphate hydrolases"/>
    <property type="match status" value="1"/>
</dbReference>
<dbReference type="CDD" id="cd03257">
    <property type="entry name" value="ABC_NikE_OppD_transporters"/>
    <property type="match status" value="1"/>
</dbReference>
<evidence type="ECO:0000313" key="8">
    <source>
        <dbReference type="Proteomes" id="UP000648239"/>
    </source>
</evidence>